<dbReference type="Gene3D" id="3.40.50.150">
    <property type="entry name" value="Vaccinia Virus protein VP39"/>
    <property type="match status" value="1"/>
</dbReference>
<accession>A0AAI8Z2Y7</accession>
<sequence>MATAEKRPYALPRDAAETTRLDLQARAYDQNIGYTIHPEIAKSLPATAVIADVACGTGAWMLNLASQMPSTYRFHGLDMSAEQFPPTHPENCAFGTLNLLEPIPPEMQGRFDMVHMRLLIVGLTGDDWHIAPTNALQMLKPGGWLQWCEADYEQTTALQMQSGASTQAMRQSLQMMLKKGREHGKFGGDVGRLFNTVHQAGFQNCSEDIVSSDRIPSTRQGLTLVSQNAIAKIYKIMADQEQAADAATKHLDAVLEQCEAEIAGGKTYWRFDIHTVIGQRPLT</sequence>
<dbReference type="Proteomes" id="UP001296104">
    <property type="component" value="Unassembled WGS sequence"/>
</dbReference>
<dbReference type="InterPro" id="IPR041698">
    <property type="entry name" value="Methyltransf_25"/>
</dbReference>
<name>A0AAI8Z2Y7_9PEZI</name>
<proteinExistence type="predicted"/>
<dbReference type="AlphaFoldDB" id="A0AAI8Z2Y7"/>
<protein>
    <recommendedName>
        <fullName evidence="1">Methyltransferase domain-containing protein</fullName>
    </recommendedName>
</protein>
<feature type="domain" description="Methyltransferase" evidence="1">
    <location>
        <begin position="50"/>
        <end position="143"/>
    </location>
</feature>
<dbReference type="CDD" id="cd02440">
    <property type="entry name" value="AdoMet_MTases"/>
    <property type="match status" value="1"/>
</dbReference>
<evidence type="ECO:0000313" key="3">
    <source>
        <dbReference type="Proteomes" id="UP001296104"/>
    </source>
</evidence>
<organism evidence="2 3">
    <name type="scientific">Lecanosticta acicola</name>
    <dbReference type="NCBI Taxonomy" id="111012"/>
    <lineage>
        <taxon>Eukaryota</taxon>
        <taxon>Fungi</taxon>
        <taxon>Dikarya</taxon>
        <taxon>Ascomycota</taxon>
        <taxon>Pezizomycotina</taxon>
        <taxon>Dothideomycetes</taxon>
        <taxon>Dothideomycetidae</taxon>
        <taxon>Mycosphaerellales</taxon>
        <taxon>Mycosphaerellaceae</taxon>
        <taxon>Lecanosticta</taxon>
    </lineage>
</organism>
<reference evidence="2" key="1">
    <citation type="submission" date="2023-11" db="EMBL/GenBank/DDBJ databases">
        <authorList>
            <person name="Alioto T."/>
            <person name="Alioto T."/>
            <person name="Gomez Garrido J."/>
        </authorList>
    </citation>
    <scope>NUCLEOTIDE SEQUENCE</scope>
</reference>
<evidence type="ECO:0000313" key="2">
    <source>
        <dbReference type="EMBL" id="CAK4031498.1"/>
    </source>
</evidence>
<keyword evidence="3" id="KW-1185">Reference proteome</keyword>
<dbReference type="InterPro" id="IPR029063">
    <property type="entry name" value="SAM-dependent_MTases_sf"/>
</dbReference>
<comment type="caution">
    <text evidence="2">The sequence shown here is derived from an EMBL/GenBank/DDBJ whole genome shotgun (WGS) entry which is preliminary data.</text>
</comment>
<dbReference type="Pfam" id="PF13649">
    <property type="entry name" value="Methyltransf_25"/>
    <property type="match status" value="1"/>
</dbReference>
<dbReference type="EMBL" id="CAVMBE010000049">
    <property type="protein sequence ID" value="CAK4031498.1"/>
    <property type="molecule type" value="Genomic_DNA"/>
</dbReference>
<dbReference type="SUPFAM" id="SSF53335">
    <property type="entry name" value="S-adenosyl-L-methionine-dependent methyltransferases"/>
    <property type="match status" value="1"/>
</dbReference>
<evidence type="ECO:0000259" key="1">
    <source>
        <dbReference type="Pfam" id="PF13649"/>
    </source>
</evidence>
<gene>
    <name evidence="2" type="ORF">LECACI_7A006656</name>
</gene>